<dbReference type="Proteomes" id="UP000053342">
    <property type="component" value="Unassembled WGS sequence"/>
</dbReference>
<organism evidence="2 3">
    <name type="scientific">Exophiala oligosperma</name>
    <dbReference type="NCBI Taxonomy" id="215243"/>
    <lineage>
        <taxon>Eukaryota</taxon>
        <taxon>Fungi</taxon>
        <taxon>Dikarya</taxon>
        <taxon>Ascomycota</taxon>
        <taxon>Pezizomycotina</taxon>
        <taxon>Eurotiomycetes</taxon>
        <taxon>Chaetothyriomycetidae</taxon>
        <taxon>Chaetothyriales</taxon>
        <taxon>Herpotrichiellaceae</taxon>
        <taxon>Exophiala</taxon>
    </lineage>
</organism>
<reference evidence="2 3" key="1">
    <citation type="submission" date="2015-01" db="EMBL/GenBank/DDBJ databases">
        <title>The Genome Sequence of Exophiala oligosperma CBS72588.</title>
        <authorList>
            <consortium name="The Broad Institute Genomics Platform"/>
            <person name="Cuomo C."/>
            <person name="de Hoog S."/>
            <person name="Gorbushina A."/>
            <person name="Stielow B."/>
            <person name="Teixiera M."/>
            <person name="Abouelleil A."/>
            <person name="Chapman S.B."/>
            <person name="Priest M."/>
            <person name="Young S.K."/>
            <person name="Wortman J."/>
            <person name="Nusbaum C."/>
            <person name="Birren B."/>
        </authorList>
    </citation>
    <scope>NUCLEOTIDE SEQUENCE [LARGE SCALE GENOMIC DNA]</scope>
    <source>
        <strain evidence="2 3">CBS 72588</strain>
    </source>
</reference>
<dbReference type="OrthoDB" id="3250044at2759"/>
<accession>A0A0D2D0C0</accession>
<protein>
    <recommendedName>
        <fullName evidence="1">Protein kinase domain-containing protein</fullName>
    </recommendedName>
</protein>
<dbReference type="Gene3D" id="1.10.510.10">
    <property type="entry name" value="Transferase(Phosphotransferase) domain 1"/>
    <property type="match status" value="1"/>
</dbReference>
<dbReference type="InterPro" id="IPR051678">
    <property type="entry name" value="AGP_Transferase"/>
</dbReference>
<evidence type="ECO:0000313" key="2">
    <source>
        <dbReference type="EMBL" id="KIW36728.1"/>
    </source>
</evidence>
<dbReference type="Pfam" id="PF01636">
    <property type="entry name" value="APH"/>
    <property type="match status" value="1"/>
</dbReference>
<dbReference type="PANTHER" id="PTHR21310">
    <property type="entry name" value="AMINOGLYCOSIDE PHOSPHOTRANSFERASE-RELATED-RELATED"/>
    <property type="match status" value="1"/>
</dbReference>
<dbReference type="EMBL" id="KN847349">
    <property type="protein sequence ID" value="KIW36728.1"/>
    <property type="molecule type" value="Genomic_DNA"/>
</dbReference>
<dbReference type="PANTHER" id="PTHR21310:SF39">
    <property type="entry name" value="AMINOGLYCOSIDE PHOSPHOTRANSFERASE DOMAIN-CONTAINING PROTEIN"/>
    <property type="match status" value="1"/>
</dbReference>
<dbReference type="AlphaFoldDB" id="A0A0D2D0C0"/>
<dbReference type="InterPro" id="IPR011009">
    <property type="entry name" value="Kinase-like_dom_sf"/>
</dbReference>
<dbReference type="GO" id="GO:0004672">
    <property type="term" value="F:protein kinase activity"/>
    <property type="evidence" value="ECO:0007669"/>
    <property type="project" value="InterPro"/>
</dbReference>
<proteinExistence type="predicted"/>
<dbReference type="VEuPathDB" id="FungiDB:PV06_11024"/>
<dbReference type="GeneID" id="27363098"/>
<dbReference type="InterPro" id="IPR002575">
    <property type="entry name" value="Aminoglycoside_PTrfase"/>
</dbReference>
<dbReference type="RefSeq" id="XP_016256944.1">
    <property type="nucleotide sequence ID" value="XM_016412631.1"/>
</dbReference>
<dbReference type="HOGENOM" id="CLU_021768_2_2_1"/>
<dbReference type="GO" id="GO:0005524">
    <property type="term" value="F:ATP binding"/>
    <property type="evidence" value="ECO:0007669"/>
    <property type="project" value="InterPro"/>
</dbReference>
<dbReference type="SUPFAM" id="SSF56112">
    <property type="entry name" value="Protein kinase-like (PK-like)"/>
    <property type="match status" value="1"/>
</dbReference>
<dbReference type="STRING" id="215243.A0A0D2D0C0"/>
<keyword evidence="3" id="KW-1185">Reference proteome</keyword>
<sequence length="306" mass="34643">MMELLSPDPLAFTGPFPLDDLAPQCMTRDQIESAVAYAPKLFQTGGDLPDDGIFPAKAVARISNRLVVKYGTQISLSEGRTMMKVQKQIQISVPEVYDCWTSQLYTDRQVKESVYIVMQYIPGKVLAQTIEDLDEEQTRDLADQLTRILNTLHTIHHTIPGPVDGGRATAPRLFTTNGAGPFYSLQDLIDWFNECLKLCHFFGRASKQQRFDEDIKDLVMCHMDVHLSNLLVDDSGKLWLIDWDCAGFYPEFFEYICLKGYAEFMPIGIKSRAGAKFLQTVVDSMETSEARRMNAKFNAIGYALRK</sequence>
<feature type="domain" description="Protein kinase" evidence="1">
    <location>
        <begin position="1"/>
        <end position="306"/>
    </location>
</feature>
<gene>
    <name evidence="2" type="ORF">PV06_11024</name>
</gene>
<dbReference type="PROSITE" id="PS50011">
    <property type="entry name" value="PROTEIN_KINASE_DOM"/>
    <property type="match status" value="1"/>
</dbReference>
<name>A0A0D2D0C0_9EURO</name>
<dbReference type="CDD" id="cd05120">
    <property type="entry name" value="APH_ChoK_like"/>
    <property type="match status" value="1"/>
</dbReference>
<dbReference type="InterPro" id="IPR000719">
    <property type="entry name" value="Prot_kinase_dom"/>
</dbReference>
<evidence type="ECO:0000259" key="1">
    <source>
        <dbReference type="PROSITE" id="PS50011"/>
    </source>
</evidence>
<evidence type="ECO:0000313" key="3">
    <source>
        <dbReference type="Proteomes" id="UP000053342"/>
    </source>
</evidence>